<reference evidence="2" key="1">
    <citation type="submission" date="2022-09" db="EMBL/GenBank/DDBJ databases">
        <authorList>
            <person name="Yuan C."/>
            <person name="Ke Z."/>
        </authorList>
    </citation>
    <scope>NUCLEOTIDE SEQUENCE</scope>
    <source>
        <strain evidence="2">LB-8</strain>
    </source>
</reference>
<dbReference type="InterPro" id="IPR045057">
    <property type="entry name" value="Gcn5-rel_NAT"/>
</dbReference>
<dbReference type="EMBL" id="JAOTIF010000005">
    <property type="protein sequence ID" value="MCU7549372.1"/>
    <property type="molecule type" value="Genomic_DNA"/>
</dbReference>
<name>A0A9X2XVK1_9BACT</name>
<feature type="domain" description="N-acetyltransferase" evidence="1">
    <location>
        <begin position="9"/>
        <end position="96"/>
    </location>
</feature>
<dbReference type="InterPro" id="IPR016181">
    <property type="entry name" value="Acyl_CoA_acyltransferase"/>
</dbReference>
<dbReference type="PROSITE" id="PS51729">
    <property type="entry name" value="GNAT_YJDJ"/>
    <property type="match status" value="1"/>
</dbReference>
<dbReference type="CDD" id="cd04301">
    <property type="entry name" value="NAT_SF"/>
    <property type="match status" value="1"/>
</dbReference>
<proteinExistence type="predicted"/>
<evidence type="ECO:0000313" key="2">
    <source>
        <dbReference type="EMBL" id="MCU7549372.1"/>
    </source>
</evidence>
<dbReference type="AlphaFoldDB" id="A0A9X2XVK1"/>
<evidence type="ECO:0000313" key="3">
    <source>
        <dbReference type="Proteomes" id="UP001155483"/>
    </source>
</evidence>
<organism evidence="2 3">
    <name type="scientific">Paraflavisolibacter caeni</name>
    <dbReference type="NCBI Taxonomy" id="2982496"/>
    <lineage>
        <taxon>Bacteria</taxon>
        <taxon>Pseudomonadati</taxon>
        <taxon>Bacteroidota</taxon>
        <taxon>Chitinophagia</taxon>
        <taxon>Chitinophagales</taxon>
        <taxon>Chitinophagaceae</taxon>
        <taxon>Paraflavisolibacter</taxon>
    </lineage>
</organism>
<evidence type="ECO:0000259" key="1">
    <source>
        <dbReference type="PROSITE" id="PS51729"/>
    </source>
</evidence>
<keyword evidence="3" id="KW-1185">Reference proteome</keyword>
<protein>
    <submittedName>
        <fullName evidence="2">N-acetyltransferase</fullName>
    </submittedName>
</protein>
<dbReference type="Gene3D" id="3.40.630.30">
    <property type="match status" value="1"/>
</dbReference>
<dbReference type="PANTHER" id="PTHR31435">
    <property type="entry name" value="PROTEIN NATD1"/>
    <property type="match status" value="1"/>
</dbReference>
<accession>A0A9X2XVK1</accession>
<dbReference type="InterPro" id="IPR031165">
    <property type="entry name" value="GNAT_YJDJ"/>
</dbReference>
<dbReference type="Proteomes" id="UP001155483">
    <property type="component" value="Unassembled WGS sequence"/>
</dbReference>
<comment type="caution">
    <text evidence="2">The sequence shown here is derived from an EMBL/GenBank/DDBJ whole genome shotgun (WGS) entry which is preliminary data.</text>
</comment>
<sequence length="102" mass="11305">MMNEVKLSLNKLGNGAFFIMDGAELLGEMVVNITGSDLTVYHTEVSAKAEGKGFAKKLLAAMVDHARNNNLKVIALCPYVYAQFIRHPDEYADIWKKVSSNQ</sequence>
<gene>
    <name evidence="2" type="ORF">OCK74_09620</name>
</gene>
<dbReference type="RefSeq" id="WP_279296812.1">
    <property type="nucleotide sequence ID" value="NZ_JAOTIF010000005.1"/>
</dbReference>
<dbReference type="SUPFAM" id="SSF55729">
    <property type="entry name" value="Acyl-CoA N-acyltransferases (Nat)"/>
    <property type="match status" value="1"/>
</dbReference>
<dbReference type="PANTHER" id="PTHR31435:SF10">
    <property type="entry name" value="BSR4717 PROTEIN"/>
    <property type="match status" value="1"/>
</dbReference>
<dbReference type="Pfam" id="PF14542">
    <property type="entry name" value="Acetyltransf_CG"/>
    <property type="match status" value="1"/>
</dbReference>
<reference evidence="2" key="2">
    <citation type="submission" date="2023-04" db="EMBL/GenBank/DDBJ databases">
        <title>Paracnuella aquatica gen. nov., sp. nov., a member of the family Chitinophagaceae isolated from a hot spring.</title>
        <authorList>
            <person name="Wang C."/>
        </authorList>
    </citation>
    <scope>NUCLEOTIDE SEQUENCE</scope>
    <source>
        <strain evidence="2">LB-8</strain>
    </source>
</reference>